<dbReference type="Proteomes" id="UP000634136">
    <property type="component" value="Unassembled WGS sequence"/>
</dbReference>
<sequence>MVRNAPYRSPLVLRPYPLSSDKSATRHHAFAWDPLRGEELVPCISCQARASRHVSDLYWPGRFDRDTWRVVDASFWESARTPKGVEIRALGFDHLSDISDKCRTRVRGRAQ</sequence>
<accession>A0A834W3X9</accession>
<name>A0A834W3X9_9FABA</name>
<gene>
    <name evidence="1" type="ORF">G2W53_035323</name>
</gene>
<reference evidence="1" key="1">
    <citation type="submission" date="2020-09" db="EMBL/GenBank/DDBJ databases">
        <title>Genome-Enabled Discovery of Anthraquinone Biosynthesis in Senna tora.</title>
        <authorList>
            <person name="Kang S.-H."/>
            <person name="Pandey R.P."/>
            <person name="Lee C.-M."/>
            <person name="Sim J.-S."/>
            <person name="Jeong J.-T."/>
            <person name="Choi B.-S."/>
            <person name="Jung M."/>
            <person name="Ginzburg D."/>
            <person name="Zhao K."/>
            <person name="Won S.Y."/>
            <person name="Oh T.-J."/>
            <person name="Yu Y."/>
            <person name="Kim N.-H."/>
            <person name="Lee O.R."/>
            <person name="Lee T.-H."/>
            <person name="Bashyal P."/>
            <person name="Kim T.-S."/>
            <person name="Lee W.-H."/>
            <person name="Kawkins C."/>
            <person name="Kim C.-K."/>
            <person name="Kim J.S."/>
            <person name="Ahn B.O."/>
            <person name="Rhee S.Y."/>
            <person name="Sohng J.K."/>
        </authorList>
    </citation>
    <scope>NUCLEOTIDE SEQUENCE</scope>
    <source>
        <tissue evidence="1">Leaf</tissue>
    </source>
</reference>
<comment type="caution">
    <text evidence="1">The sequence shown here is derived from an EMBL/GenBank/DDBJ whole genome shotgun (WGS) entry which is preliminary data.</text>
</comment>
<evidence type="ECO:0000313" key="2">
    <source>
        <dbReference type="Proteomes" id="UP000634136"/>
    </source>
</evidence>
<evidence type="ECO:0000313" key="1">
    <source>
        <dbReference type="EMBL" id="KAF7808580.1"/>
    </source>
</evidence>
<dbReference type="EMBL" id="JAAIUW010000011">
    <property type="protein sequence ID" value="KAF7808580.1"/>
    <property type="molecule type" value="Genomic_DNA"/>
</dbReference>
<dbReference type="AlphaFoldDB" id="A0A834W3X9"/>
<proteinExistence type="predicted"/>
<protein>
    <submittedName>
        <fullName evidence="1">Uncharacterized protein</fullName>
    </submittedName>
</protein>
<organism evidence="1 2">
    <name type="scientific">Senna tora</name>
    <dbReference type="NCBI Taxonomy" id="362788"/>
    <lineage>
        <taxon>Eukaryota</taxon>
        <taxon>Viridiplantae</taxon>
        <taxon>Streptophyta</taxon>
        <taxon>Embryophyta</taxon>
        <taxon>Tracheophyta</taxon>
        <taxon>Spermatophyta</taxon>
        <taxon>Magnoliopsida</taxon>
        <taxon>eudicotyledons</taxon>
        <taxon>Gunneridae</taxon>
        <taxon>Pentapetalae</taxon>
        <taxon>rosids</taxon>
        <taxon>fabids</taxon>
        <taxon>Fabales</taxon>
        <taxon>Fabaceae</taxon>
        <taxon>Caesalpinioideae</taxon>
        <taxon>Cassia clade</taxon>
        <taxon>Senna</taxon>
    </lineage>
</organism>
<keyword evidence="2" id="KW-1185">Reference proteome</keyword>